<proteinExistence type="predicted"/>
<comment type="caution">
    <text evidence="1">The sequence shown here is derived from an EMBL/GenBank/DDBJ whole genome shotgun (WGS) entry which is preliminary data.</text>
</comment>
<dbReference type="Proteomes" id="UP000223968">
    <property type="component" value="Unassembled WGS sequence"/>
</dbReference>
<dbReference type="EMBL" id="PDNB01000007">
    <property type="protein sequence ID" value="PGH17917.1"/>
    <property type="molecule type" value="Genomic_DNA"/>
</dbReference>
<sequence length="409" mass="47313">MYCWLCGDCLEFERMSLMSSTMPPFIRDNQEWKDEWEKYSRVETYPRRRFSIDAQDSDIDFEFSCAQEWTFFYRAIVLNKEHSNKFHIPKEYRLSGIAYIPGGRTVYHRLLAPCDPKAACLGAGEPDSKTLQLYPIRHPFSDKYNYPEDDGWDHLEGYVIHSRCWNLIDHALGKKIASSRLESIAAALRDQWDGIIASEACGGKSGSVGFSKFRDHHSLFNNDIENRRDPFFIQELDILAWEAEQLVLLARDRASGLEDHNDDDLTSSNSTVFRLFKYKVPLEIKYLIADHLSLADTRRMLMAFGDTFDVNFWKWRVPSELLFEFKDDLKDSSSSSDGNDSNGGKMFAWDYVAAEIERRGVLSWPGVKNRRRILNMLNPVVESVLGAVSVENEPEVDDQSHEPLYHMLP</sequence>
<gene>
    <name evidence="1" type="ORF">AJ79_00816</name>
</gene>
<evidence type="ECO:0000313" key="2">
    <source>
        <dbReference type="Proteomes" id="UP000223968"/>
    </source>
</evidence>
<accession>A0A2B7YBD6</accession>
<name>A0A2B7YBD6_9EURO</name>
<dbReference type="AlphaFoldDB" id="A0A2B7YBD6"/>
<reference evidence="1 2" key="1">
    <citation type="submission" date="2017-10" db="EMBL/GenBank/DDBJ databases">
        <title>Comparative genomics in systemic dimorphic fungi from Ajellomycetaceae.</title>
        <authorList>
            <person name="Munoz J.F."/>
            <person name="Mcewen J.G."/>
            <person name="Clay O.K."/>
            <person name="Cuomo C.A."/>
        </authorList>
    </citation>
    <scope>NUCLEOTIDE SEQUENCE [LARGE SCALE GENOMIC DNA]</scope>
    <source>
        <strain evidence="1 2">UAMH5409</strain>
    </source>
</reference>
<evidence type="ECO:0000313" key="1">
    <source>
        <dbReference type="EMBL" id="PGH17917.1"/>
    </source>
</evidence>
<keyword evidence="2" id="KW-1185">Reference proteome</keyword>
<protein>
    <submittedName>
        <fullName evidence="1">Uncharacterized protein</fullName>
    </submittedName>
</protein>
<dbReference type="OrthoDB" id="4510241at2759"/>
<organism evidence="1 2">
    <name type="scientific">Helicocarpus griseus UAMH5409</name>
    <dbReference type="NCBI Taxonomy" id="1447875"/>
    <lineage>
        <taxon>Eukaryota</taxon>
        <taxon>Fungi</taxon>
        <taxon>Dikarya</taxon>
        <taxon>Ascomycota</taxon>
        <taxon>Pezizomycotina</taxon>
        <taxon>Eurotiomycetes</taxon>
        <taxon>Eurotiomycetidae</taxon>
        <taxon>Onygenales</taxon>
        <taxon>Ajellomycetaceae</taxon>
        <taxon>Helicocarpus</taxon>
    </lineage>
</organism>